<keyword evidence="1" id="KW-0472">Membrane</keyword>
<feature type="transmembrane region" description="Helical" evidence="1">
    <location>
        <begin position="34"/>
        <end position="51"/>
    </location>
</feature>
<keyword evidence="3" id="KW-1185">Reference proteome</keyword>
<proteinExistence type="predicted"/>
<feature type="transmembrane region" description="Helical" evidence="1">
    <location>
        <begin position="168"/>
        <end position="185"/>
    </location>
</feature>
<keyword evidence="1" id="KW-1133">Transmembrane helix</keyword>
<evidence type="ECO:0000313" key="3">
    <source>
        <dbReference type="Proteomes" id="UP001198565"/>
    </source>
</evidence>
<sequence>MTTPRSRGALGSGGVLWSFAPWIIFDVVAGPSTWKFAAFAALIASVVLNLPELRQGSVKALNAAALVFFAVVSVLALALTHHDLVWLETYAQVISNAVVAVVALGSLAFVPFTEQYARESAPREIWDTPGFKHVNRVLTLMWGLVFVVTAVLGLVAIHDTADSDWLNWVIPIALLVLAIKFTNWYPQYVRSQSMAARARVVHH</sequence>
<name>A0ABS7R1G5_9ACTN</name>
<keyword evidence="1" id="KW-0812">Transmembrane</keyword>
<dbReference type="EMBL" id="JAINVZ010000024">
    <property type="protein sequence ID" value="MBY8888405.1"/>
    <property type="molecule type" value="Genomic_DNA"/>
</dbReference>
<feature type="transmembrane region" description="Helical" evidence="1">
    <location>
        <begin position="9"/>
        <end position="28"/>
    </location>
</feature>
<accession>A0ABS7R1G5</accession>
<gene>
    <name evidence="2" type="ORF">K7472_26705</name>
</gene>
<feature type="transmembrane region" description="Helical" evidence="1">
    <location>
        <begin position="93"/>
        <end position="113"/>
    </location>
</feature>
<feature type="transmembrane region" description="Helical" evidence="1">
    <location>
        <begin position="63"/>
        <end position="81"/>
    </location>
</feature>
<comment type="caution">
    <text evidence="2">The sequence shown here is derived from an EMBL/GenBank/DDBJ whole genome shotgun (WGS) entry which is preliminary data.</text>
</comment>
<feature type="transmembrane region" description="Helical" evidence="1">
    <location>
        <begin position="134"/>
        <end position="156"/>
    </location>
</feature>
<evidence type="ECO:0000256" key="1">
    <source>
        <dbReference type="SAM" id="Phobius"/>
    </source>
</evidence>
<organism evidence="2 3">
    <name type="scientific">Streptantibioticus parmotrematis</name>
    <dbReference type="NCBI Taxonomy" id="2873249"/>
    <lineage>
        <taxon>Bacteria</taxon>
        <taxon>Bacillati</taxon>
        <taxon>Actinomycetota</taxon>
        <taxon>Actinomycetes</taxon>
        <taxon>Kitasatosporales</taxon>
        <taxon>Streptomycetaceae</taxon>
        <taxon>Streptantibioticus</taxon>
    </lineage>
</organism>
<protein>
    <submittedName>
        <fullName evidence="2">Uncharacterized protein</fullName>
    </submittedName>
</protein>
<reference evidence="2 3" key="1">
    <citation type="submission" date="2021-08" db="EMBL/GenBank/DDBJ databases">
        <title>Streptomyces sp. PTM05 isolated from lichen.</title>
        <authorList>
            <person name="Somphong A."/>
            <person name="Phongsopitanun W."/>
            <person name="Tanasupawat S."/>
        </authorList>
    </citation>
    <scope>NUCLEOTIDE SEQUENCE [LARGE SCALE GENOMIC DNA]</scope>
    <source>
        <strain evidence="2 3">Ptm05</strain>
    </source>
</reference>
<evidence type="ECO:0000313" key="2">
    <source>
        <dbReference type="EMBL" id="MBY8888405.1"/>
    </source>
</evidence>
<dbReference type="Proteomes" id="UP001198565">
    <property type="component" value="Unassembled WGS sequence"/>
</dbReference>
<dbReference type="RefSeq" id="WP_222981132.1">
    <property type="nucleotide sequence ID" value="NZ_JAINVZ010000024.1"/>
</dbReference>